<sequence length="187" mass="21714">MKSKYLILIFFFLFKCTFKSNINEQLLLSSKLEHFTQAEFEEIILYFKDSGKVINLNKDVPLKEYLEYLEQNTNESTFFVFLPEISSKTYLPIFLPTNGPIIDIDINDIVFVNSLNDIEGATEDFKLIFVNASNFKSAELDDLFNCLAKDYLNSINEALHNRALPISEKTKIKIAKKYPLEVWVSTR</sequence>
<evidence type="ECO:0008006" key="3">
    <source>
        <dbReference type="Google" id="ProtNLM"/>
    </source>
</evidence>
<evidence type="ECO:0000313" key="1">
    <source>
        <dbReference type="EMBL" id="MBD8490986.1"/>
    </source>
</evidence>
<gene>
    <name evidence="1" type="ORF">IFO69_19695</name>
</gene>
<dbReference type="RefSeq" id="WP_192011860.1">
    <property type="nucleotide sequence ID" value="NZ_JACYTQ010000009.1"/>
</dbReference>
<name>A0ABR9ARJ0_9BACT</name>
<keyword evidence="2" id="KW-1185">Reference proteome</keyword>
<accession>A0ABR9ARJ0</accession>
<proteinExistence type="predicted"/>
<organism evidence="1 2">
    <name type="scientific">Echinicola arenosa</name>
    <dbReference type="NCBI Taxonomy" id="2774144"/>
    <lineage>
        <taxon>Bacteria</taxon>
        <taxon>Pseudomonadati</taxon>
        <taxon>Bacteroidota</taxon>
        <taxon>Cytophagia</taxon>
        <taxon>Cytophagales</taxon>
        <taxon>Cyclobacteriaceae</taxon>
        <taxon>Echinicola</taxon>
    </lineage>
</organism>
<dbReference type="EMBL" id="JACYTQ010000009">
    <property type="protein sequence ID" value="MBD8490986.1"/>
    <property type="molecule type" value="Genomic_DNA"/>
</dbReference>
<reference evidence="1 2" key="1">
    <citation type="submission" date="2020-09" db="EMBL/GenBank/DDBJ databases">
        <title>Echinicola sp. CAU 1574 isolated from sand of Sido Beach.</title>
        <authorList>
            <person name="Kim W."/>
        </authorList>
    </citation>
    <scope>NUCLEOTIDE SEQUENCE [LARGE SCALE GENOMIC DNA]</scope>
    <source>
        <strain evidence="1 2">CAU 1574</strain>
    </source>
</reference>
<evidence type="ECO:0000313" key="2">
    <source>
        <dbReference type="Proteomes" id="UP000647133"/>
    </source>
</evidence>
<comment type="caution">
    <text evidence="1">The sequence shown here is derived from an EMBL/GenBank/DDBJ whole genome shotgun (WGS) entry which is preliminary data.</text>
</comment>
<protein>
    <recommendedName>
        <fullName evidence="3">Lipoprotein</fullName>
    </recommendedName>
</protein>
<dbReference type="Proteomes" id="UP000647133">
    <property type="component" value="Unassembled WGS sequence"/>
</dbReference>